<protein>
    <recommendedName>
        <fullName evidence="2">Gamma-glutamyl-hercynylcysteine sulfoxide hydrolase</fullName>
        <ecNumber evidence="2">3.5.1.118</ecNumber>
    </recommendedName>
    <alternativeName>
        <fullName evidence="2">Gamma-glutamyl hercynylcysteine S-oxide hydrolase</fullName>
    </alternativeName>
</protein>
<dbReference type="RefSeq" id="WP_378419140.1">
    <property type="nucleotide sequence ID" value="NZ_JBHSFO010000012.1"/>
</dbReference>
<dbReference type="EMBL" id="JBHSFO010000012">
    <property type="protein sequence ID" value="MFC4605497.1"/>
    <property type="molecule type" value="Genomic_DNA"/>
</dbReference>
<feature type="domain" description="Glutamine amidotransferase type-2" evidence="3">
    <location>
        <begin position="2"/>
        <end position="253"/>
    </location>
</feature>
<evidence type="ECO:0000259" key="3">
    <source>
        <dbReference type="PROSITE" id="PS51278"/>
    </source>
</evidence>
<dbReference type="InterPro" id="IPR029055">
    <property type="entry name" value="Ntn_hydrolases_N"/>
</dbReference>
<dbReference type="InterPro" id="IPR032889">
    <property type="entry name" value="EgtC_Actinobacteria"/>
</dbReference>
<dbReference type="PANTHER" id="PTHR43187:SF2">
    <property type="entry name" value="GAMMA-GLUTAMYL-HERCYNYLCYSTEINE SULFOXIDE HYDROLASE"/>
    <property type="match status" value="1"/>
</dbReference>
<dbReference type="InterPro" id="IPR026869">
    <property type="entry name" value="EgtC-like"/>
</dbReference>
<dbReference type="PROSITE" id="PS51278">
    <property type="entry name" value="GATASE_TYPE_2"/>
    <property type="match status" value="1"/>
</dbReference>
<dbReference type="CDD" id="cd01908">
    <property type="entry name" value="YafJ"/>
    <property type="match status" value="1"/>
</dbReference>
<name>A0ABV9FY27_9NOCA</name>
<comment type="catalytic activity">
    <reaction evidence="2">
        <text>gamma-L-glutamyl-hercynylcysteine S-oxide + H2O = S-(hercyn-2-yl)-L-cysteine S-oxide + L-glutamate</text>
        <dbReference type="Rhea" id="RHEA:42684"/>
        <dbReference type="ChEBI" id="CHEBI:15377"/>
        <dbReference type="ChEBI" id="CHEBI:29985"/>
        <dbReference type="ChEBI" id="CHEBI:82703"/>
        <dbReference type="ChEBI" id="CHEBI:82706"/>
        <dbReference type="EC" id="3.5.1.118"/>
    </reaction>
</comment>
<dbReference type="InterPro" id="IPR052373">
    <property type="entry name" value="Gamma-glu_amide_hydrolase"/>
</dbReference>
<dbReference type="HAMAP" id="MF_02036">
    <property type="entry name" value="EgtC"/>
    <property type="match status" value="1"/>
</dbReference>
<keyword evidence="5" id="KW-1185">Reference proteome</keyword>
<dbReference type="PANTHER" id="PTHR43187">
    <property type="entry name" value="GLUTAMINE AMIDOTRANSFERASE DUG3-RELATED"/>
    <property type="match status" value="1"/>
</dbReference>
<evidence type="ECO:0000256" key="1">
    <source>
        <dbReference type="ARBA" id="ARBA00022962"/>
    </source>
</evidence>
<dbReference type="InterPro" id="IPR017932">
    <property type="entry name" value="GATase_2_dom"/>
</dbReference>
<sequence>MCRHLGYLGPPRAVGELLTAGTHSLFVQSWAPRDMRGGGTINADGFGVAWWDGAAGVRGYRNAAPIWSDPAVGGVLAGVRSGSVLAAVRSATVGMPLERAACAPFEDGSWAFSLNGLIGGWPESIAALAEWLPAVELLRMPALTDSALVWTLVRRRLVAGGPADALRSVISDVLAAAPRSRLNLLLGDGSTLWASTVGHSLWARVDDATALVASEPVDDGPGWIQVPDRRLVRARPGQLEITELDITEAEGRS</sequence>
<dbReference type="Pfam" id="PF13230">
    <property type="entry name" value="GATase_4"/>
    <property type="match status" value="1"/>
</dbReference>
<gene>
    <name evidence="2 4" type="primary">egtC</name>
    <name evidence="4" type="ORF">ACFO6S_17485</name>
</gene>
<comment type="function">
    <text evidence="2">Catalyzes the hydrolysis of the gamma-glutamyl amide bond of hercynyl-gamma-L-glutamyl-L-cysteine sulfoxide to produce hercynylcysteine sulfoxide, a step in the biosynthesis pathway of ergothioneine.</text>
</comment>
<dbReference type="SUPFAM" id="SSF56235">
    <property type="entry name" value="N-terminal nucleophile aminohydrolases (Ntn hydrolases)"/>
    <property type="match status" value="1"/>
</dbReference>
<evidence type="ECO:0000313" key="4">
    <source>
        <dbReference type="EMBL" id="MFC4605497.1"/>
    </source>
</evidence>
<comment type="caution">
    <text evidence="4">The sequence shown here is derived from an EMBL/GenBank/DDBJ whole genome shotgun (WGS) entry which is preliminary data.</text>
</comment>
<reference evidence="5" key="1">
    <citation type="journal article" date="2019" name="Int. J. Syst. Evol. Microbiol.">
        <title>The Global Catalogue of Microorganisms (GCM) 10K type strain sequencing project: providing services to taxonomists for standard genome sequencing and annotation.</title>
        <authorList>
            <consortium name="The Broad Institute Genomics Platform"/>
            <consortium name="The Broad Institute Genome Sequencing Center for Infectious Disease"/>
            <person name="Wu L."/>
            <person name="Ma J."/>
        </authorList>
    </citation>
    <scope>NUCLEOTIDE SEQUENCE [LARGE SCALE GENOMIC DNA]</scope>
    <source>
        <strain evidence="5">CCUG 54520</strain>
    </source>
</reference>
<dbReference type="Gene3D" id="3.60.20.10">
    <property type="entry name" value="Glutamine Phosphoribosylpyrophosphate, subunit 1, domain 1"/>
    <property type="match status" value="1"/>
</dbReference>
<dbReference type="EC" id="3.5.1.118" evidence="2"/>
<accession>A0ABV9FY27</accession>
<comment type="pathway">
    <text evidence="2">Amino-acid biosynthesis; ergothioneine biosynthesis.</text>
</comment>
<organism evidence="4 5">
    <name type="scientific">Rhodococcus kronopolitis</name>
    <dbReference type="NCBI Taxonomy" id="1460226"/>
    <lineage>
        <taxon>Bacteria</taxon>
        <taxon>Bacillati</taxon>
        <taxon>Actinomycetota</taxon>
        <taxon>Actinomycetes</taxon>
        <taxon>Mycobacteriales</taxon>
        <taxon>Nocardiaceae</taxon>
        <taxon>Rhodococcus</taxon>
    </lineage>
</organism>
<dbReference type="Proteomes" id="UP001595914">
    <property type="component" value="Unassembled WGS sequence"/>
</dbReference>
<proteinExistence type="inferred from homology"/>
<dbReference type="NCBIfam" id="TIGR03442">
    <property type="entry name" value="ergothioneine biosynthesis protein EgtC"/>
    <property type="match status" value="1"/>
</dbReference>
<keyword evidence="1 2" id="KW-0315">Glutamine amidotransferase</keyword>
<evidence type="ECO:0000313" key="5">
    <source>
        <dbReference type="Proteomes" id="UP001595914"/>
    </source>
</evidence>
<keyword evidence="2" id="KW-0378">Hydrolase</keyword>
<dbReference type="InterPro" id="IPR017808">
    <property type="entry name" value="EgtC"/>
</dbReference>
<evidence type="ECO:0000256" key="2">
    <source>
        <dbReference type="HAMAP-Rule" id="MF_02036"/>
    </source>
</evidence>